<dbReference type="InterPro" id="IPR003598">
    <property type="entry name" value="Ig_sub2"/>
</dbReference>
<dbReference type="InterPro" id="IPR007110">
    <property type="entry name" value="Ig-like_dom"/>
</dbReference>
<organism evidence="4 5">
    <name type="scientific">Xyrichtys novacula</name>
    <name type="common">Pearly razorfish</name>
    <name type="synonym">Hemipteronotus novacula</name>
    <dbReference type="NCBI Taxonomy" id="13765"/>
    <lineage>
        <taxon>Eukaryota</taxon>
        <taxon>Metazoa</taxon>
        <taxon>Chordata</taxon>
        <taxon>Craniata</taxon>
        <taxon>Vertebrata</taxon>
        <taxon>Euteleostomi</taxon>
        <taxon>Actinopterygii</taxon>
        <taxon>Neopterygii</taxon>
        <taxon>Teleostei</taxon>
        <taxon>Neoteleostei</taxon>
        <taxon>Acanthomorphata</taxon>
        <taxon>Eupercaria</taxon>
        <taxon>Labriformes</taxon>
        <taxon>Labridae</taxon>
        <taxon>Xyrichtys</taxon>
    </lineage>
</organism>
<dbReference type="EMBL" id="OY660885">
    <property type="protein sequence ID" value="CAJ1084600.1"/>
    <property type="molecule type" value="Genomic_DNA"/>
</dbReference>
<dbReference type="InterPro" id="IPR003599">
    <property type="entry name" value="Ig_sub"/>
</dbReference>
<dbReference type="Pfam" id="PF07686">
    <property type="entry name" value="V-set"/>
    <property type="match status" value="1"/>
</dbReference>
<dbReference type="SUPFAM" id="SSF48726">
    <property type="entry name" value="Immunoglobulin"/>
    <property type="match status" value="1"/>
</dbReference>
<feature type="signal peptide" evidence="2">
    <location>
        <begin position="1"/>
        <end position="20"/>
    </location>
</feature>
<feature type="domain" description="Ig-like" evidence="3">
    <location>
        <begin position="29"/>
        <end position="120"/>
    </location>
</feature>
<dbReference type="SMART" id="SM00408">
    <property type="entry name" value="IGc2"/>
    <property type="match status" value="1"/>
</dbReference>
<dbReference type="InterPro" id="IPR013783">
    <property type="entry name" value="Ig-like_fold"/>
</dbReference>
<gene>
    <name evidence="4" type="ORF">XNOV1_A009780</name>
</gene>
<dbReference type="InterPro" id="IPR036179">
    <property type="entry name" value="Ig-like_dom_sf"/>
</dbReference>
<proteinExistence type="predicted"/>
<sequence length="192" mass="21790">MFETVFLIQMLLLQCTSVQSETESHAKCGDNVTLKCSGVESMEFISVAWYKFDKQKPHGIVRRDKGEDNIQDYNFTRPTVFKEDQSLFLSSVVPDDSGLFECEITADLGHTNLHSKVKLTVNECENELMTTITYEQNSTQTPSHGREEDLPVQWSITGVVAVGLAKIILSANIILVTRAVQTWSSRQRRQQW</sequence>
<evidence type="ECO:0000313" key="4">
    <source>
        <dbReference type="EMBL" id="CAJ1084600.1"/>
    </source>
</evidence>
<feature type="chain" id="PRO_5043370711" evidence="2">
    <location>
        <begin position="21"/>
        <end position="192"/>
    </location>
</feature>
<keyword evidence="2" id="KW-0732">Signal</keyword>
<keyword evidence="1" id="KW-0812">Transmembrane</keyword>
<dbReference type="PANTHER" id="PTHR15193:SF2">
    <property type="match status" value="1"/>
</dbReference>
<dbReference type="InterPro" id="IPR013106">
    <property type="entry name" value="Ig_V-set"/>
</dbReference>
<keyword evidence="1" id="KW-0472">Membrane</keyword>
<dbReference type="Gene3D" id="2.60.40.10">
    <property type="entry name" value="Immunoglobulins"/>
    <property type="match status" value="1"/>
</dbReference>
<protein>
    <submittedName>
        <fullName evidence="4">Uncharacterized protein LOC123975381</fullName>
    </submittedName>
</protein>
<keyword evidence="5" id="KW-1185">Reference proteome</keyword>
<evidence type="ECO:0000256" key="1">
    <source>
        <dbReference type="SAM" id="Phobius"/>
    </source>
</evidence>
<accession>A0AAV1HG84</accession>
<evidence type="ECO:0000256" key="2">
    <source>
        <dbReference type="SAM" id="SignalP"/>
    </source>
</evidence>
<evidence type="ECO:0000259" key="3">
    <source>
        <dbReference type="PROSITE" id="PS50835"/>
    </source>
</evidence>
<dbReference type="PANTHER" id="PTHR15193">
    <property type="entry name" value="CD83 ANTIGEN"/>
    <property type="match status" value="1"/>
</dbReference>
<dbReference type="Proteomes" id="UP001178508">
    <property type="component" value="Chromosome 22"/>
</dbReference>
<feature type="transmembrane region" description="Helical" evidence="1">
    <location>
        <begin position="154"/>
        <end position="180"/>
    </location>
</feature>
<reference evidence="4" key="1">
    <citation type="submission" date="2023-08" db="EMBL/GenBank/DDBJ databases">
        <authorList>
            <person name="Alioto T."/>
            <person name="Alioto T."/>
            <person name="Gomez Garrido J."/>
        </authorList>
    </citation>
    <scope>NUCLEOTIDE SEQUENCE</scope>
</reference>
<dbReference type="SMART" id="SM00409">
    <property type="entry name" value="IG"/>
    <property type="match status" value="1"/>
</dbReference>
<dbReference type="PROSITE" id="PS50835">
    <property type="entry name" value="IG_LIKE"/>
    <property type="match status" value="1"/>
</dbReference>
<dbReference type="AlphaFoldDB" id="A0AAV1HG84"/>
<evidence type="ECO:0000313" key="5">
    <source>
        <dbReference type="Proteomes" id="UP001178508"/>
    </source>
</evidence>
<keyword evidence="1" id="KW-1133">Transmembrane helix</keyword>
<name>A0AAV1HG84_XYRNO</name>